<evidence type="ECO:0000259" key="7">
    <source>
        <dbReference type="PROSITE" id="PS50237"/>
    </source>
</evidence>
<dbReference type="Pfam" id="PF00632">
    <property type="entry name" value="HECT"/>
    <property type="match status" value="1"/>
</dbReference>
<dbReference type="FunFam" id="3.30.2160.10:FF:000004">
    <property type="entry name" value="probable E3 ubiquitin-protein ligase HERC4 isoform X1"/>
    <property type="match status" value="1"/>
</dbReference>
<keyword evidence="4 5" id="KW-0833">Ubl conjugation pathway</keyword>
<gene>
    <name evidence="8" type="ORF">AJ80_04143</name>
</gene>
<feature type="compositionally biased region" description="Polar residues" evidence="6">
    <location>
        <begin position="228"/>
        <end position="243"/>
    </location>
</feature>
<feature type="domain" description="HECT" evidence="7">
    <location>
        <begin position="843"/>
        <end position="1189"/>
    </location>
</feature>
<organism evidence="8 9">
    <name type="scientific">Polytolypa hystricis (strain UAMH7299)</name>
    <dbReference type="NCBI Taxonomy" id="1447883"/>
    <lineage>
        <taxon>Eukaryota</taxon>
        <taxon>Fungi</taxon>
        <taxon>Dikarya</taxon>
        <taxon>Ascomycota</taxon>
        <taxon>Pezizomycotina</taxon>
        <taxon>Eurotiomycetes</taxon>
        <taxon>Eurotiomycetidae</taxon>
        <taxon>Onygenales</taxon>
        <taxon>Onygenales incertae sedis</taxon>
        <taxon>Polytolypa</taxon>
    </lineage>
</organism>
<keyword evidence="9" id="KW-1185">Reference proteome</keyword>
<evidence type="ECO:0000256" key="6">
    <source>
        <dbReference type="SAM" id="MobiDB-lite"/>
    </source>
</evidence>
<dbReference type="PROSITE" id="PS50237">
    <property type="entry name" value="HECT"/>
    <property type="match status" value="1"/>
</dbReference>
<keyword evidence="3" id="KW-0808">Transferase</keyword>
<dbReference type="EMBL" id="PDNA01000051">
    <property type="protein sequence ID" value="PGH19174.1"/>
    <property type="molecule type" value="Genomic_DNA"/>
</dbReference>
<dbReference type="Gene3D" id="3.90.1750.10">
    <property type="entry name" value="Hect, E3 ligase catalytic domains"/>
    <property type="match status" value="1"/>
</dbReference>
<dbReference type="STRING" id="1447883.A0A2B7Y4U4"/>
<dbReference type="OrthoDB" id="8068875at2759"/>
<feature type="active site" description="Glycyl thioester intermediate" evidence="5">
    <location>
        <position position="1157"/>
    </location>
</feature>
<reference evidence="8 9" key="1">
    <citation type="submission" date="2017-10" db="EMBL/GenBank/DDBJ databases">
        <title>Comparative genomics in systemic dimorphic fungi from Ajellomycetaceae.</title>
        <authorList>
            <person name="Munoz J.F."/>
            <person name="Mcewen J.G."/>
            <person name="Clay O.K."/>
            <person name="Cuomo C.A."/>
        </authorList>
    </citation>
    <scope>NUCLEOTIDE SEQUENCE [LARGE SCALE GENOMIC DNA]</scope>
    <source>
        <strain evidence="8 9">UAMH7299</strain>
    </source>
</reference>
<evidence type="ECO:0000313" key="8">
    <source>
        <dbReference type="EMBL" id="PGH19174.1"/>
    </source>
</evidence>
<dbReference type="GO" id="GO:0061630">
    <property type="term" value="F:ubiquitin protein ligase activity"/>
    <property type="evidence" value="ECO:0007669"/>
    <property type="project" value="UniProtKB-EC"/>
</dbReference>
<feature type="region of interest" description="Disordered" evidence="6">
    <location>
        <begin position="201"/>
        <end position="287"/>
    </location>
</feature>
<protein>
    <recommendedName>
        <fullName evidence="2">HECT-type E3 ubiquitin transferase</fullName>
        <ecNumber evidence="2">2.3.2.26</ecNumber>
    </recommendedName>
</protein>
<feature type="compositionally biased region" description="Basic and acidic residues" evidence="6">
    <location>
        <begin position="80"/>
        <end position="95"/>
    </location>
</feature>
<sequence>MPSWTARLLASSASAASKSNSRDDVVPQASDSNLESARTSNPLAIAPSSRRSHLRSVSQPFPSLFASRKRTDQLAGGESFPDRFSDEATHGERLSRSVSPQKQPARAPPPEEQISCRCMTCDHTNVLPRGRRGFRCGKCTTMNDLVPYYYSQSLHIPLSDTEHRLAPAQEKVPVLPVSVERTRKIIDRCLASYLQSYLDEQDVGDGSPSRSPPAPHKRGAFESHRRSQSYSLSHSDTKTSSPLVGNEMPPLVEPSPTRSRVSPDGKLTAPQNNALSQPLPPLSVESDLRGNAPRELEALPGRDMRRTISRTTPEAEARGGVIQSTSIFRPLEDYIIMSFNGCDTLNHSFLTVKPHPARVGSEGDQPLAPYFSSAPVSRLDEKTILLSDVAENGSWWTGNKPHGDRTSEDQTRDKAHEFGRGLVSSKTPRISWSELADWYQLIIHAGESWQDQWNKMKPNGADGLEHTLRANRWDSIKLPTLEQEISGSQQHLRVVLLRASESLLQRPRCPLKRPEDTRFLLILLANPLLYSHGVGRKQSSKLTVVSSPSDPPHPKDPPGAEGPDRSPSQTRPRSTSIATDDSGRRSLIIKRIIGLLSNLPPECHHLLISWFSRFSESHFRRIVELVGSFISYRLTRERKRRRSRVLKPGDDLNEFIPTFSSTGSATPAQLHSALRRDNSSRVPSGDSSAVSYGEDWQIRAAARVMALLFSANNMASTRRRDVIQSTSGLGQRNDIRCRRPLLPISAFYSTMLDYSDLVADFEAWESRRGKFSFCQYPFFLSIWAKIHIMEHDARRKMEEKAREAFFDSILGRRGVSQYLVLKVRRDCLVEDSLRGVSEVVGTGQDDIKKGLRIEFLGEEGVDAGGLRKEWFLLLVREVFDPLHGLFIYDEDSQYCYFNPYCLESSEQFFLVGVVLGLAIYNSTILDVALPPFAFRKLLASAPPSNVPTTSTARQTFRPNLDDLAEYRPALAKGLRQLLDYDGNVEEAFCCDFAVQTERYGEHVEVPLHPGGEDRPVTNENRREYVDLYVKYILDKSVSRQFEPFKRGFFTVCGGNALHLFHPEEIELLVRGSDDPLDIPSLRAVAIYEHWQIENPDREPVVNWFWDFFANATPENQRRILSFITGSDRIPAMGTTNLIIRLVCLGQDTDRFPTARTCFNMVALYRYKSRRKLEEKLWRAVVDSEGFGLK</sequence>
<feature type="region of interest" description="Disordered" evidence="6">
    <location>
        <begin position="1"/>
        <end position="112"/>
    </location>
</feature>
<dbReference type="Gene3D" id="3.30.2160.10">
    <property type="entry name" value="Hect, E3 ligase catalytic domain"/>
    <property type="match status" value="1"/>
</dbReference>
<evidence type="ECO:0000313" key="9">
    <source>
        <dbReference type="Proteomes" id="UP000224634"/>
    </source>
</evidence>
<evidence type="ECO:0000256" key="3">
    <source>
        <dbReference type="ARBA" id="ARBA00022679"/>
    </source>
</evidence>
<dbReference type="InterPro" id="IPR000569">
    <property type="entry name" value="HECT_dom"/>
</dbReference>
<dbReference type="SUPFAM" id="SSF56204">
    <property type="entry name" value="Hect, E3 ligase catalytic domain"/>
    <property type="match status" value="1"/>
</dbReference>
<accession>A0A2B7Y4U4</accession>
<comment type="caution">
    <text evidence="8">The sequence shown here is derived from an EMBL/GenBank/DDBJ whole genome shotgun (WGS) entry which is preliminary data.</text>
</comment>
<dbReference type="SMART" id="SM00119">
    <property type="entry name" value="HECTc"/>
    <property type="match status" value="1"/>
</dbReference>
<comment type="catalytic activity">
    <reaction evidence="1">
        <text>S-ubiquitinyl-[E2 ubiquitin-conjugating enzyme]-L-cysteine + [acceptor protein]-L-lysine = [E2 ubiquitin-conjugating enzyme]-L-cysteine + N(6)-ubiquitinyl-[acceptor protein]-L-lysine.</text>
        <dbReference type="EC" id="2.3.2.26"/>
    </reaction>
</comment>
<feature type="compositionally biased region" description="Basic and acidic residues" evidence="6">
    <location>
        <begin position="552"/>
        <end position="564"/>
    </location>
</feature>
<evidence type="ECO:0000256" key="5">
    <source>
        <dbReference type="PROSITE-ProRule" id="PRU00104"/>
    </source>
</evidence>
<feature type="compositionally biased region" description="Polar residues" evidence="6">
    <location>
        <begin position="29"/>
        <end position="42"/>
    </location>
</feature>
<dbReference type="PANTHER" id="PTHR45700:SF9">
    <property type="entry name" value="HECT-TYPE E3 UBIQUITIN TRANSFERASE"/>
    <property type="match status" value="1"/>
</dbReference>
<name>A0A2B7Y4U4_POLH7</name>
<evidence type="ECO:0000256" key="1">
    <source>
        <dbReference type="ARBA" id="ARBA00000885"/>
    </source>
</evidence>
<dbReference type="CDD" id="cd00078">
    <property type="entry name" value="HECTc"/>
    <property type="match status" value="1"/>
</dbReference>
<evidence type="ECO:0000256" key="4">
    <source>
        <dbReference type="ARBA" id="ARBA00022786"/>
    </source>
</evidence>
<dbReference type="InterPro" id="IPR044611">
    <property type="entry name" value="E3A/B/C-like"/>
</dbReference>
<dbReference type="Proteomes" id="UP000224634">
    <property type="component" value="Unassembled WGS sequence"/>
</dbReference>
<dbReference type="InterPro" id="IPR035983">
    <property type="entry name" value="Hect_E3_ubiquitin_ligase"/>
</dbReference>
<dbReference type="GO" id="GO:0000209">
    <property type="term" value="P:protein polyubiquitination"/>
    <property type="evidence" value="ECO:0007669"/>
    <property type="project" value="InterPro"/>
</dbReference>
<dbReference type="PANTHER" id="PTHR45700">
    <property type="entry name" value="UBIQUITIN-PROTEIN LIGASE E3C"/>
    <property type="match status" value="1"/>
</dbReference>
<feature type="compositionally biased region" description="Low complexity" evidence="6">
    <location>
        <begin position="10"/>
        <end position="19"/>
    </location>
</feature>
<feature type="region of interest" description="Disordered" evidence="6">
    <location>
        <begin position="540"/>
        <end position="580"/>
    </location>
</feature>
<evidence type="ECO:0000256" key="2">
    <source>
        <dbReference type="ARBA" id="ARBA00012485"/>
    </source>
</evidence>
<feature type="compositionally biased region" description="Low complexity" evidence="6">
    <location>
        <begin position="565"/>
        <end position="576"/>
    </location>
</feature>
<dbReference type="Gene3D" id="3.30.2410.10">
    <property type="entry name" value="Hect, E3 ligase catalytic domain"/>
    <property type="match status" value="1"/>
</dbReference>
<dbReference type="AlphaFoldDB" id="A0A2B7Y4U4"/>
<dbReference type="EC" id="2.3.2.26" evidence="2"/>
<proteinExistence type="predicted"/>